<dbReference type="Gene3D" id="2.40.33.20">
    <property type="entry name" value="PK beta-barrel domain-like"/>
    <property type="match status" value="1"/>
</dbReference>
<dbReference type="InterPro" id="IPR005302">
    <property type="entry name" value="MoCF_Sase_C"/>
</dbReference>
<reference evidence="2 3" key="1">
    <citation type="submission" date="2018-06" db="EMBL/GenBank/DDBJ databases">
        <title>Draft Genome Sequence of a Novel Marine Bacterium Related to the Verrucomicrobia.</title>
        <authorList>
            <person name="Vosseberg J."/>
            <person name="Martijn J."/>
            <person name="Ettema T.J.G."/>
        </authorList>
    </citation>
    <scope>NUCLEOTIDE SEQUENCE [LARGE SCALE GENOMIC DNA]</scope>
    <source>
        <strain evidence="2">TARA_B100001123</strain>
    </source>
</reference>
<dbReference type="PANTHER" id="PTHR36930">
    <property type="entry name" value="METAL-SULFUR CLUSTER BIOSYNTHESIS PROTEINS YUAD-RELATED"/>
    <property type="match status" value="1"/>
</dbReference>
<evidence type="ECO:0000313" key="2">
    <source>
        <dbReference type="EMBL" id="AWT58976.1"/>
    </source>
</evidence>
<evidence type="ECO:0000313" key="3">
    <source>
        <dbReference type="Proteomes" id="UP000247465"/>
    </source>
</evidence>
<dbReference type="PANTHER" id="PTHR36930:SF1">
    <property type="entry name" value="MOSC DOMAIN-CONTAINING PROTEIN"/>
    <property type="match status" value="1"/>
</dbReference>
<dbReference type="InterPro" id="IPR052716">
    <property type="entry name" value="MOSC_domain"/>
</dbReference>
<protein>
    <recommendedName>
        <fullName evidence="1">MOSC domain-containing protein</fullName>
    </recommendedName>
</protein>
<dbReference type="PROSITE" id="PS51340">
    <property type="entry name" value="MOSC"/>
    <property type="match status" value="1"/>
</dbReference>
<dbReference type="GO" id="GO:0030151">
    <property type="term" value="F:molybdenum ion binding"/>
    <property type="evidence" value="ECO:0007669"/>
    <property type="project" value="InterPro"/>
</dbReference>
<dbReference type="KEGG" id="mtar:DF168_00148"/>
<dbReference type="EMBL" id="CP029803">
    <property type="protein sequence ID" value="AWT58976.1"/>
    <property type="molecule type" value="Genomic_DNA"/>
</dbReference>
<dbReference type="GO" id="GO:0030170">
    <property type="term" value="F:pyridoxal phosphate binding"/>
    <property type="evidence" value="ECO:0007669"/>
    <property type="project" value="InterPro"/>
</dbReference>
<dbReference type="SUPFAM" id="SSF50800">
    <property type="entry name" value="PK beta-barrel domain-like"/>
    <property type="match status" value="1"/>
</dbReference>
<accession>A0A2Z4ADP4</accession>
<name>A0A2Z4ADP4_9BACT</name>
<dbReference type="Pfam" id="PF03473">
    <property type="entry name" value="MOSC"/>
    <property type="match status" value="1"/>
</dbReference>
<sequence>MLSIKGKVEAIYVSPKGGALMEIKEMVNAIENSGLQGDRYLKKTGYWSGIDECQLTLIEGETLDEISQQTSLKINSGEHRRNLITRGIKLYELRGKKFSVGEAILTFDRPRPPCSYIQSLTQVGMTRALTGTKGGICARILRSGTIRTNDLIQIVQDVS</sequence>
<feature type="domain" description="MOSC" evidence="1">
    <location>
        <begin position="14"/>
        <end position="155"/>
    </location>
</feature>
<gene>
    <name evidence="2" type="ORF">DF168_00148</name>
</gene>
<dbReference type="Proteomes" id="UP000247465">
    <property type="component" value="Chromosome"/>
</dbReference>
<organism evidence="2 3">
    <name type="scientific">Candidatus Moanibacter tarae</name>
    <dbReference type="NCBI Taxonomy" id="2200854"/>
    <lineage>
        <taxon>Bacteria</taxon>
        <taxon>Pseudomonadati</taxon>
        <taxon>Verrucomicrobiota</taxon>
        <taxon>Opitutia</taxon>
        <taxon>Puniceicoccales</taxon>
        <taxon>Puniceicoccales incertae sedis</taxon>
        <taxon>Candidatus Moanibacter</taxon>
    </lineage>
</organism>
<proteinExistence type="predicted"/>
<evidence type="ECO:0000259" key="1">
    <source>
        <dbReference type="PROSITE" id="PS51340"/>
    </source>
</evidence>
<dbReference type="GO" id="GO:0003824">
    <property type="term" value="F:catalytic activity"/>
    <property type="evidence" value="ECO:0007669"/>
    <property type="project" value="InterPro"/>
</dbReference>
<dbReference type="AlphaFoldDB" id="A0A2Z4ADP4"/>
<dbReference type="InterPro" id="IPR011037">
    <property type="entry name" value="Pyrv_Knase-like_insert_dom_sf"/>
</dbReference>